<organism evidence="2 3">
    <name type="scientific">Extensimonas vulgaris</name>
    <dbReference type="NCBI Taxonomy" id="1031594"/>
    <lineage>
        <taxon>Bacteria</taxon>
        <taxon>Pseudomonadati</taxon>
        <taxon>Pseudomonadota</taxon>
        <taxon>Betaproteobacteria</taxon>
        <taxon>Burkholderiales</taxon>
        <taxon>Comamonadaceae</taxon>
        <taxon>Extensimonas</taxon>
    </lineage>
</organism>
<dbReference type="AlphaFoldDB" id="A0A369ANE9"/>
<comment type="caution">
    <text evidence="2">The sequence shown here is derived from an EMBL/GenBank/DDBJ whole genome shotgun (WGS) entry which is preliminary data.</text>
</comment>
<dbReference type="Proteomes" id="UP000252174">
    <property type="component" value="Unassembled WGS sequence"/>
</dbReference>
<keyword evidence="2" id="KW-0547">Nucleotide-binding</keyword>
<reference evidence="2 3" key="1">
    <citation type="submission" date="2018-07" db="EMBL/GenBank/DDBJ databases">
        <title>Genomic Encyclopedia of Type Strains, Phase IV (KMG-IV): sequencing the most valuable type-strain genomes for metagenomic binning, comparative biology and taxonomic classification.</title>
        <authorList>
            <person name="Goeker M."/>
        </authorList>
    </citation>
    <scope>NUCLEOTIDE SEQUENCE [LARGE SCALE GENOMIC DNA]</scope>
    <source>
        <strain evidence="2 3">DSM 100911</strain>
    </source>
</reference>
<dbReference type="RefSeq" id="WP_114483178.1">
    <property type="nucleotide sequence ID" value="NZ_QPJU01000004.1"/>
</dbReference>
<dbReference type="GO" id="GO:0004386">
    <property type="term" value="F:helicase activity"/>
    <property type="evidence" value="ECO:0007669"/>
    <property type="project" value="UniProtKB-KW"/>
</dbReference>
<keyword evidence="2" id="KW-0378">Hydrolase</keyword>
<dbReference type="CDD" id="cd01029">
    <property type="entry name" value="TOPRIM_primases"/>
    <property type="match status" value="1"/>
</dbReference>
<protein>
    <submittedName>
        <fullName evidence="2">Putative DNA primase/helicase</fullName>
    </submittedName>
</protein>
<evidence type="ECO:0000259" key="1">
    <source>
        <dbReference type="Pfam" id="PF13362"/>
    </source>
</evidence>
<keyword evidence="2" id="KW-0067">ATP-binding</keyword>
<dbReference type="Pfam" id="PF13362">
    <property type="entry name" value="Toprim_3"/>
    <property type="match status" value="1"/>
</dbReference>
<gene>
    <name evidence="2" type="ORF">DFR45_104174</name>
</gene>
<evidence type="ECO:0000313" key="3">
    <source>
        <dbReference type="Proteomes" id="UP000252174"/>
    </source>
</evidence>
<keyword evidence="3" id="KW-1185">Reference proteome</keyword>
<dbReference type="EMBL" id="QPJU01000004">
    <property type="protein sequence ID" value="RCX09806.1"/>
    <property type="molecule type" value="Genomic_DNA"/>
</dbReference>
<dbReference type="InterPro" id="IPR006171">
    <property type="entry name" value="TOPRIM_dom"/>
</dbReference>
<keyword evidence="2" id="KW-0347">Helicase</keyword>
<dbReference type="OrthoDB" id="784829at2"/>
<evidence type="ECO:0000313" key="2">
    <source>
        <dbReference type="EMBL" id="RCX09806.1"/>
    </source>
</evidence>
<feature type="domain" description="Toprim" evidence="1">
    <location>
        <begin position="193"/>
        <end position="267"/>
    </location>
</feature>
<proteinExistence type="predicted"/>
<accession>A0A369ANE9</accession>
<dbReference type="InterPro" id="IPR034154">
    <property type="entry name" value="TOPRIM_DnaG/twinkle"/>
</dbReference>
<name>A0A369ANE9_9BURK</name>
<sequence>MNAYLDQFRRVLEARGLIPPGQIIADGKIHRCDAVGKHGRSDGSYLLHLDGIPAGGVQNHRDGLGWQSWRADIGRKLTAAEEVAHRERVRTMQAQRSQAEAQARQAAAERAARKWASLPPAEPLHPYLLKKRIPPGLARQDGDRLALCVQDFDGAVHGLQFIAPSGEKRFTTGMAKTGHFIHVVGDLAAPKLIAVAEGWATAMAVAQHFFPGAAVLAALDCGNLLHVAQAARQRFPGAELVLCADDDRCTPGNPGLVKAREAASAVGGTLARPAWPAGAPLELSDFADLALFLETEGRHG</sequence>